<dbReference type="CDD" id="cd07986">
    <property type="entry name" value="LPLAT_ACT14924-like"/>
    <property type="match status" value="1"/>
</dbReference>
<dbReference type="Pfam" id="PF19576">
    <property type="entry name" value="Acyltransf_2"/>
    <property type="match status" value="1"/>
</dbReference>
<protein>
    <recommendedName>
        <fullName evidence="1">Phospholipid/glycerol acyltransferase domain-containing protein</fullName>
    </recommendedName>
</protein>
<dbReference type="EMBL" id="CYSR01000030">
    <property type="protein sequence ID" value="CUI00938.1"/>
    <property type="molecule type" value="Genomic_DNA"/>
</dbReference>
<accession>A0A0N7M4Y6</accession>
<dbReference type="SMART" id="SM00563">
    <property type="entry name" value="PlsC"/>
    <property type="match status" value="1"/>
</dbReference>
<dbReference type="STRING" id="1396826.PHA8399_03078"/>
<dbReference type="SUPFAM" id="SSF69593">
    <property type="entry name" value="Glycerol-3-phosphate (1)-acyltransferase"/>
    <property type="match status" value="1"/>
</dbReference>
<feature type="domain" description="Phospholipid/glycerol acyltransferase" evidence="1">
    <location>
        <begin position="83"/>
        <end position="206"/>
    </location>
</feature>
<dbReference type="Proteomes" id="UP000051326">
    <property type="component" value="Unassembled WGS sequence"/>
</dbReference>
<sequence>MQAQRHTARDISYAHSASTRAGRAVIRLMENSTGRLQLIRRAAGYEKEVAAGRSFWPVMAERYGLTLDVAGGALSNIPQDRPVILIANHPYGILDGLMMGHILEQTRGDFRILANHVFRKAEDLNKVILPVDFAETREAVQTNLQTRKDALSYLAEDGAIGIFPGGSVSTAARPLGHPMDPGWRGFTARMIAKSEAVVVPVFFDGHTSRLFQIASHLHATLRMGLLIQEFRKRVDTPVRVVIGDPIGRGVLAPLAGDTKALMDFLRKATYELSPVPLKSLGYGFEFEEKHRA</sequence>
<reference evidence="2 3" key="1">
    <citation type="submission" date="2015-09" db="EMBL/GenBank/DDBJ databases">
        <authorList>
            <consortium name="Swine Surveillance"/>
        </authorList>
    </citation>
    <scope>NUCLEOTIDE SEQUENCE [LARGE SCALE GENOMIC DNA]</scope>
    <source>
        <strain evidence="2 3">CECT 8399</strain>
    </source>
</reference>
<evidence type="ECO:0000313" key="2">
    <source>
        <dbReference type="EMBL" id="CUI00938.1"/>
    </source>
</evidence>
<dbReference type="RefSeq" id="WP_058286975.1">
    <property type="nucleotide sequence ID" value="NZ_CYSR01000030.1"/>
</dbReference>
<evidence type="ECO:0000313" key="3">
    <source>
        <dbReference type="Proteomes" id="UP000051326"/>
    </source>
</evidence>
<dbReference type="InterPro" id="IPR045746">
    <property type="entry name" value="ACT14924-like_Acyltransf_dom"/>
</dbReference>
<evidence type="ECO:0000259" key="1">
    <source>
        <dbReference type="SMART" id="SM00563"/>
    </source>
</evidence>
<name>A0A0N7M4Y6_9RHOB</name>
<gene>
    <name evidence="2" type="ORF">PHA8399_03078</name>
</gene>
<dbReference type="AlphaFoldDB" id="A0A0N7M4Y6"/>
<dbReference type="GO" id="GO:0016746">
    <property type="term" value="F:acyltransferase activity"/>
    <property type="evidence" value="ECO:0007669"/>
    <property type="project" value="InterPro"/>
</dbReference>
<organism evidence="2 3">
    <name type="scientific">Leisingera aquaemixtae</name>
    <dbReference type="NCBI Taxonomy" id="1396826"/>
    <lineage>
        <taxon>Bacteria</taxon>
        <taxon>Pseudomonadati</taxon>
        <taxon>Pseudomonadota</taxon>
        <taxon>Alphaproteobacteria</taxon>
        <taxon>Rhodobacterales</taxon>
        <taxon>Roseobacteraceae</taxon>
        <taxon>Leisingera</taxon>
    </lineage>
</organism>
<proteinExistence type="predicted"/>
<dbReference type="InterPro" id="IPR002123">
    <property type="entry name" value="Plipid/glycerol_acylTrfase"/>
</dbReference>